<name>A0ABX2VC54_9BACL</name>
<evidence type="ECO:0000256" key="1">
    <source>
        <dbReference type="ARBA" id="ARBA00005995"/>
    </source>
</evidence>
<dbReference type="InterPro" id="IPR050703">
    <property type="entry name" value="Flavin_MAO"/>
</dbReference>
<gene>
    <name evidence="3" type="ORF">A3783_06200</name>
</gene>
<evidence type="ECO:0000313" key="3">
    <source>
        <dbReference type="EMBL" id="OAN15523.1"/>
    </source>
</evidence>
<dbReference type="Gene3D" id="3.50.50.60">
    <property type="entry name" value="FAD/NAD(P)-binding domain"/>
    <property type="match status" value="2"/>
</dbReference>
<sequence length="356" mass="39614">MQRIAIIGAGITGLYAAWRLQEAGYNVSVFEARDRIGGRVLTKTLNEAGRDYAFDVGPTWYWPDSERLMTQLVDELCLPTLVQSTNGKMVLERTPRQIEEHRLPEDQTVRSHRLVTGMQGLTEAIASRLAPGTVQLLSRVTALTKNDQVELTFEQDGTSVRQLVDHVLVTIPPRLAAQVSWRPELSEQVHRQLEGTPTWMAGQAKIVVVYKTSFWKQMDRSGFAISWSGILQEIHDASPQTGPGALFGFFRLTATERAALGETEIKQRVIEQLAVLFGEAARHPIAVLYQDWAAEPETATVADAAPLTDFPAYRPIQLEEPWRDGVTLLGTESDPAFGGHLEGALQSVERWLVAFN</sequence>
<evidence type="ECO:0000313" key="4">
    <source>
        <dbReference type="Proteomes" id="UP000078447"/>
    </source>
</evidence>
<reference evidence="3 4" key="1">
    <citation type="submission" date="2016-03" db="EMBL/GenBank/DDBJ databases">
        <authorList>
            <person name="Cho S.-Y."/>
            <person name="Lim S."/>
            <person name="Kim H."/>
            <person name="Soh E.H."/>
            <person name="Moon J.S."/>
        </authorList>
    </citation>
    <scope>NUCLEOTIDE SEQUENCE [LARGE SCALE GENOMIC DNA]</scope>
    <source>
        <strain evidence="3 4">KCTC 3810</strain>
    </source>
</reference>
<dbReference type="InterPro" id="IPR002937">
    <property type="entry name" value="Amino_oxidase"/>
</dbReference>
<dbReference type="PANTHER" id="PTHR43563">
    <property type="entry name" value="AMINE OXIDASE"/>
    <property type="match status" value="1"/>
</dbReference>
<dbReference type="Proteomes" id="UP000078447">
    <property type="component" value="Unassembled WGS sequence"/>
</dbReference>
<dbReference type="Pfam" id="PF01593">
    <property type="entry name" value="Amino_oxidase"/>
    <property type="match status" value="1"/>
</dbReference>
<comment type="caution">
    <text evidence="3">The sequence shown here is derived from an EMBL/GenBank/DDBJ whole genome shotgun (WGS) entry which is preliminary data.</text>
</comment>
<dbReference type="SUPFAM" id="SSF51905">
    <property type="entry name" value="FAD/NAD(P)-binding domain"/>
    <property type="match status" value="1"/>
</dbReference>
<organism evidence="3 4">
    <name type="scientific">Exiguobacterium undae</name>
    <dbReference type="NCBI Taxonomy" id="169177"/>
    <lineage>
        <taxon>Bacteria</taxon>
        <taxon>Bacillati</taxon>
        <taxon>Bacillota</taxon>
        <taxon>Bacilli</taxon>
        <taxon>Bacillales</taxon>
        <taxon>Bacillales Family XII. Incertae Sedis</taxon>
        <taxon>Exiguobacterium</taxon>
    </lineage>
</organism>
<dbReference type="EMBL" id="LVVL01000001">
    <property type="protein sequence ID" value="OAN15523.1"/>
    <property type="molecule type" value="Genomic_DNA"/>
</dbReference>
<evidence type="ECO:0000259" key="2">
    <source>
        <dbReference type="Pfam" id="PF01593"/>
    </source>
</evidence>
<accession>A0ABX2VC54</accession>
<proteinExistence type="inferred from homology"/>
<dbReference type="RefSeq" id="WP_028106353.1">
    <property type="nucleotide sequence ID" value="NZ_LVVL01000001.1"/>
</dbReference>
<feature type="domain" description="Amine oxidase" evidence="2">
    <location>
        <begin position="104"/>
        <end position="347"/>
    </location>
</feature>
<keyword evidence="4" id="KW-1185">Reference proteome</keyword>
<dbReference type="SUPFAM" id="SSF54373">
    <property type="entry name" value="FAD-linked reductases, C-terminal domain"/>
    <property type="match status" value="1"/>
</dbReference>
<dbReference type="InterPro" id="IPR036188">
    <property type="entry name" value="FAD/NAD-bd_sf"/>
</dbReference>
<dbReference type="Pfam" id="PF13450">
    <property type="entry name" value="NAD_binding_8"/>
    <property type="match status" value="1"/>
</dbReference>
<dbReference type="PANTHER" id="PTHR43563:SF1">
    <property type="entry name" value="AMINE OXIDASE [FLAVIN-CONTAINING] B"/>
    <property type="match status" value="1"/>
</dbReference>
<dbReference type="PRINTS" id="PR00419">
    <property type="entry name" value="ADXRDTASE"/>
</dbReference>
<protein>
    <recommendedName>
        <fullName evidence="2">Amine oxidase domain-containing protein</fullName>
    </recommendedName>
</protein>
<comment type="similarity">
    <text evidence="1">Belongs to the flavin monoamine oxidase family.</text>
</comment>